<organism evidence="1">
    <name type="scientific">marine sediment metagenome</name>
    <dbReference type="NCBI Taxonomy" id="412755"/>
    <lineage>
        <taxon>unclassified sequences</taxon>
        <taxon>metagenomes</taxon>
        <taxon>ecological metagenomes</taxon>
    </lineage>
</organism>
<dbReference type="EMBL" id="LAZR01028059">
    <property type="protein sequence ID" value="KKL63747.1"/>
    <property type="molecule type" value="Genomic_DNA"/>
</dbReference>
<sequence length="60" mass="7169">MCECCLVPKELKELEVRHDKALKAIGRWVRIYEEVHREIGREPPKSTTYVLFREVLDEQV</sequence>
<name>A0A0F9GKR2_9ZZZZ</name>
<comment type="caution">
    <text evidence="1">The sequence shown here is derived from an EMBL/GenBank/DDBJ whole genome shotgun (WGS) entry which is preliminary data.</text>
</comment>
<dbReference type="AlphaFoldDB" id="A0A0F9GKR2"/>
<feature type="non-terminal residue" evidence="1">
    <location>
        <position position="1"/>
    </location>
</feature>
<gene>
    <name evidence="1" type="ORF">LCGC14_2172040</name>
</gene>
<proteinExistence type="predicted"/>
<accession>A0A0F9GKR2</accession>
<reference evidence="1" key="1">
    <citation type="journal article" date="2015" name="Nature">
        <title>Complex archaea that bridge the gap between prokaryotes and eukaryotes.</title>
        <authorList>
            <person name="Spang A."/>
            <person name="Saw J.H."/>
            <person name="Jorgensen S.L."/>
            <person name="Zaremba-Niedzwiedzka K."/>
            <person name="Martijn J."/>
            <person name="Lind A.E."/>
            <person name="van Eijk R."/>
            <person name="Schleper C."/>
            <person name="Guy L."/>
            <person name="Ettema T.J."/>
        </authorList>
    </citation>
    <scope>NUCLEOTIDE SEQUENCE</scope>
</reference>
<protein>
    <submittedName>
        <fullName evidence="1">Uncharacterized protein</fullName>
    </submittedName>
</protein>
<evidence type="ECO:0000313" key="1">
    <source>
        <dbReference type="EMBL" id="KKL63747.1"/>
    </source>
</evidence>